<dbReference type="Proteomes" id="UP000295122">
    <property type="component" value="Unassembled WGS sequence"/>
</dbReference>
<evidence type="ECO:0000313" key="2">
    <source>
        <dbReference type="Proteomes" id="UP000295122"/>
    </source>
</evidence>
<dbReference type="RefSeq" id="WP_133772487.1">
    <property type="nucleotide sequence ID" value="NZ_SNZR01000014.1"/>
</dbReference>
<dbReference type="AlphaFoldDB" id="A0A4R7BXY6"/>
<proteinExistence type="predicted"/>
<dbReference type="SUPFAM" id="SSF48452">
    <property type="entry name" value="TPR-like"/>
    <property type="match status" value="1"/>
</dbReference>
<organism evidence="1 2">
    <name type="scientific">Enterovirga rhinocerotis</name>
    <dbReference type="NCBI Taxonomy" id="1339210"/>
    <lineage>
        <taxon>Bacteria</taxon>
        <taxon>Pseudomonadati</taxon>
        <taxon>Pseudomonadota</taxon>
        <taxon>Alphaproteobacteria</taxon>
        <taxon>Hyphomicrobiales</taxon>
        <taxon>Methylobacteriaceae</taxon>
        <taxon>Enterovirga</taxon>
    </lineage>
</organism>
<sequence>MPTEAARADEVIAFWRGAGPEKWFAKDAAFDETCRQRFLTAWEAAGRGELDHWAETPEGALGLVILLDQMPRNMFRNDARTWSTDPQALAAAQAAIARGFDKELEEDMRVFLYLPFEHAEDIEAQRKSVALFEALGRPEQLHWARHHLDIVERFGRFPHRNAVLGRESTPEELAFLEVDDFRG</sequence>
<keyword evidence="2" id="KW-1185">Reference proteome</keyword>
<protein>
    <submittedName>
        <fullName evidence="1">Uncharacterized protein (DUF924 family)</fullName>
    </submittedName>
</protein>
<name>A0A4R7BXY6_9HYPH</name>
<reference evidence="1 2" key="1">
    <citation type="submission" date="2019-03" db="EMBL/GenBank/DDBJ databases">
        <title>Genomic Encyclopedia of Type Strains, Phase IV (KMG-IV): sequencing the most valuable type-strain genomes for metagenomic binning, comparative biology and taxonomic classification.</title>
        <authorList>
            <person name="Goeker M."/>
        </authorList>
    </citation>
    <scope>NUCLEOTIDE SEQUENCE [LARGE SCALE GENOMIC DNA]</scope>
    <source>
        <strain evidence="1 2">DSM 25903</strain>
    </source>
</reference>
<dbReference type="Gene3D" id="1.25.40.10">
    <property type="entry name" value="Tetratricopeptide repeat domain"/>
    <property type="match status" value="1"/>
</dbReference>
<dbReference type="OrthoDB" id="7593450at2"/>
<comment type="caution">
    <text evidence="1">The sequence shown here is derived from an EMBL/GenBank/DDBJ whole genome shotgun (WGS) entry which is preliminary data.</text>
</comment>
<evidence type="ECO:0000313" key="1">
    <source>
        <dbReference type="EMBL" id="TDR89067.1"/>
    </source>
</evidence>
<accession>A0A4R7BXY6</accession>
<gene>
    <name evidence="1" type="ORF">EV668_3552</name>
</gene>
<dbReference type="InterPro" id="IPR010323">
    <property type="entry name" value="DUF924"/>
</dbReference>
<dbReference type="Gene3D" id="1.20.58.320">
    <property type="entry name" value="TPR-like"/>
    <property type="match status" value="1"/>
</dbReference>
<dbReference type="Pfam" id="PF06041">
    <property type="entry name" value="DUF924"/>
    <property type="match status" value="1"/>
</dbReference>
<dbReference type="EMBL" id="SNZR01000014">
    <property type="protein sequence ID" value="TDR89067.1"/>
    <property type="molecule type" value="Genomic_DNA"/>
</dbReference>
<dbReference type="InterPro" id="IPR011990">
    <property type="entry name" value="TPR-like_helical_dom_sf"/>
</dbReference>